<evidence type="ECO:0000313" key="2">
    <source>
        <dbReference type="Proteomes" id="UP001432322"/>
    </source>
</evidence>
<keyword evidence="2" id="KW-1185">Reference proteome</keyword>
<protein>
    <submittedName>
        <fullName evidence="1">Uncharacterized protein</fullName>
    </submittedName>
</protein>
<gene>
    <name evidence="1" type="ORF">PFISCL1PPCAC_23041</name>
</gene>
<feature type="non-terminal residue" evidence="1">
    <location>
        <position position="1"/>
    </location>
</feature>
<dbReference type="AlphaFoldDB" id="A0AAV5WI40"/>
<comment type="caution">
    <text evidence="1">The sequence shown here is derived from an EMBL/GenBank/DDBJ whole genome shotgun (WGS) entry which is preliminary data.</text>
</comment>
<dbReference type="Proteomes" id="UP001432322">
    <property type="component" value="Unassembled WGS sequence"/>
</dbReference>
<reference evidence="1" key="1">
    <citation type="submission" date="2023-10" db="EMBL/GenBank/DDBJ databases">
        <title>Genome assembly of Pristionchus species.</title>
        <authorList>
            <person name="Yoshida K."/>
            <person name="Sommer R.J."/>
        </authorList>
    </citation>
    <scope>NUCLEOTIDE SEQUENCE</scope>
    <source>
        <strain evidence="1">RS5133</strain>
    </source>
</reference>
<evidence type="ECO:0000313" key="1">
    <source>
        <dbReference type="EMBL" id="GMT31744.1"/>
    </source>
</evidence>
<organism evidence="1 2">
    <name type="scientific">Pristionchus fissidentatus</name>
    <dbReference type="NCBI Taxonomy" id="1538716"/>
    <lineage>
        <taxon>Eukaryota</taxon>
        <taxon>Metazoa</taxon>
        <taxon>Ecdysozoa</taxon>
        <taxon>Nematoda</taxon>
        <taxon>Chromadorea</taxon>
        <taxon>Rhabditida</taxon>
        <taxon>Rhabditina</taxon>
        <taxon>Diplogasteromorpha</taxon>
        <taxon>Diplogasteroidea</taxon>
        <taxon>Neodiplogasteridae</taxon>
        <taxon>Pristionchus</taxon>
    </lineage>
</organism>
<proteinExistence type="predicted"/>
<dbReference type="EMBL" id="BTSY01000006">
    <property type="protein sequence ID" value="GMT31744.1"/>
    <property type="molecule type" value="Genomic_DNA"/>
</dbReference>
<sequence>GEMRESIRVYKELVGVLQDRSVHQETKRKLDFARAQMIGTFKTALQMKGALLLGPALPIGTSRAARALSNNSANPFRVLYANEWAPEKSLIVCPNTTINLEAGNNKYLYVAPVLSEDPMDGSELVSIYRADGECYGMVMPLGISLGTYMVGYCHYRRQHILPFPQSCDPCLDCAYVATFVVCTDWVICTII</sequence>
<accession>A0AAV5WI40</accession>
<name>A0AAV5WI40_9BILA</name>